<evidence type="ECO:0000313" key="1">
    <source>
        <dbReference type="EMBL" id="KAK9267071.1"/>
    </source>
</evidence>
<protein>
    <submittedName>
        <fullName evidence="1">Uncharacterized protein</fullName>
    </submittedName>
</protein>
<evidence type="ECO:0000313" key="2">
    <source>
        <dbReference type="Proteomes" id="UP001415857"/>
    </source>
</evidence>
<sequence>MMSKISNSSLTKFLTVAEQEDFKPHTLGVNSIPDEQPSQDEPFQDNMIVWTHYPCLLWSDLFASFSLKMYSPHKFARQFGLDQSVPCLVVFLEPMKMIANIA</sequence>
<proteinExistence type="predicted"/>
<comment type="caution">
    <text evidence="1">The sequence shown here is derived from an EMBL/GenBank/DDBJ whole genome shotgun (WGS) entry which is preliminary data.</text>
</comment>
<reference evidence="1 2" key="1">
    <citation type="journal article" date="2024" name="Plant J.">
        <title>Genome sequences and population genomics reveal climatic adaptation and genomic divergence between two closely related sweetgum species.</title>
        <authorList>
            <person name="Xu W.Q."/>
            <person name="Ren C.Q."/>
            <person name="Zhang X.Y."/>
            <person name="Comes H.P."/>
            <person name="Liu X.H."/>
            <person name="Li Y.G."/>
            <person name="Kettle C.J."/>
            <person name="Jalonen R."/>
            <person name="Gaisberger H."/>
            <person name="Ma Y.Z."/>
            <person name="Qiu Y.X."/>
        </authorList>
    </citation>
    <scope>NUCLEOTIDE SEQUENCE [LARGE SCALE GENOMIC DNA]</scope>
    <source>
        <strain evidence="1">Hangzhou</strain>
    </source>
</reference>
<dbReference type="AlphaFoldDB" id="A0AAP0N7B6"/>
<organism evidence="1 2">
    <name type="scientific">Liquidambar formosana</name>
    <name type="common">Formosan gum</name>
    <dbReference type="NCBI Taxonomy" id="63359"/>
    <lineage>
        <taxon>Eukaryota</taxon>
        <taxon>Viridiplantae</taxon>
        <taxon>Streptophyta</taxon>
        <taxon>Embryophyta</taxon>
        <taxon>Tracheophyta</taxon>
        <taxon>Spermatophyta</taxon>
        <taxon>Magnoliopsida</taxon>
        <taxon>eudicotyledons</taxon>
        <taxon>Gunneridae</taxon>
        <taxon>Pentapetalae</taxon>
        <taxon>Saxifragales</taxon>
        <taxon>Altingiaceae</taxon>
        <taxon>Liquidambar</taxon>
    </lineage>
</organism>
<dbReference type="Proteomes" id="UP001415857">
    <property type="component" value="Unassembled WGS sequence"/>
</dbReference>
<keyword evidence="2" id="KW-1185">Reference proteome</keyword>
<dbReference type="EMBL" id="JBBPBK010000019">
    <property type="protein sequence ID" value="KAK9267071.1"/>
    <property type="molecule type" value="Genomic_DNA"/>
</dbReference>
<gene>
    <name evidence="1" type="ORF">L1049_012624</name>
</gene>
<name>A0AAP0N7B6_LIQFO</name>
<accession>A0AAP0N7B6</accession>